<evidence type="ECO:0000313" key="2">
    <source>
        <dbReference type="EMBL" id="KAF5826308.1"/>
    </source>
</evidence>
<name>A0ABQ7FV90_DUNSA</name>
<organism evidence="2 3">
    <name type="scientific">Dunaliella salina</name>
    <name type="common">Green alga</name>
    <name type="synonym">Protococcus salinus</name>
    <dbReference type="NCBI Taxonomy" id="3046"/>
    <lineage>
        <taxon>Eukaryota</taxon>
        <taxon>Viridiplantae</taxon>
        <taxon>Chlorophyta</taxon>
        <taxon>core chlorophytes</taxon>
        <taxon>Chlorophyceae</taxon>
        <taxon>CS clade</taxon>
        <taxon>Chlamydomonadales</taxon>
        <taxon>Dunaliellaceae</taxon>
        <taxon>Dunaliella</taxon>
    </lineage>
</organism>
<gene>
    <name evidence="2" type="ORF">DUNSADRAFT_3675</name>
</gene>
<comment type="caution">
    <text evidence="2">The sequence shown here is derived from an EMBL/GenBank/DDBJ whole genome shotgun (WGS) entry which is preliminary data.</text>
</comment>
<evidence type="ECO:0008006" key="4">
    <source>
        <dbReference type="Google" id="ProtNLM"/>
    </source>
</evidence>
<sequence>MADEARQASIAQNKVDVEALNYHKAAAIRTWEKEQGQQQRWPPGAPAGSGRLLHAHQRAGEVLQQQQQQQLFLQRHQGEMPGAVEGGTGPGRWEDSMGARLGSEEEEEGGSSEDGAAQPLDLLPELPYAKGARRLPRKRPVRPVGIVT</sequence>
<evidence type="ECO:0000256" key="1">
    <source>
        <dbReference type="SAM" id="MobiDB-lite"/>
    </source>
</evidence>
<feature type="region of interest" description="Disordered" evidence="1">
    <location>
        <begin position="31"/>
        <end position="55"/>
    </location>
</feature>
<accession>A0ABQ7FV90</accession>
<feature type="region of interest" description="Disordered" evidence="1">
    <location>
        <begin position="79"/>
        <end position="148"/>
    </location>
</feature>
<dbReference type="EMBL" id="MU071055">
    <property type="protein sequence ID" value="KAF5826308.1"/>
    <property type="molecule type" value="Genomic_DNA"/>
</dbReference>
<keyword evidence="3" id="KW-1185">Reference proteome</keyword>
<feature type="compositionally biased region" description="Basic residues" evidence="1">
    <location>
        <begin position="131"/>
        <end position="141"/>
    </location>
</feature>
<reference evidence="2" key="1">
    <citation type="submission" date="2017-08" db="EMBL/GenBank/DDBJ databases">
        <authorList>
            <person name="Polle J.E."/>
            <person name="Barry K."/>
            <person name="Cushman J."/>
            <person name="Schmutz J."/>
            <person name="Tran D."/>
            <person name="Hathwaick L.T."/>
            <person name="Yim W.C."/>
            <person name="Jenkins J."/>
            <person name="Mckie-Krisberg Z.M."/>
            <person name="Prochnik S."/>
            <person name="Lindquist E."/>
            <person name="Dockter R.B."/>
            <person name="Adam C."/>
            <person name="Molina H."/>
            <person name="Bunkerborg J."/>
            <person name="Jin E."/>
            <person name="Buchheim M."/>
            <person name="Magnuson J."/>
        </authorList>
    </citation>
    <scope>NUCLEOTIDE SEQUENCE</scope>
    <source>
        <strain evidence="2">CCAP 19/18</strain>
    </source>
</reference>
<dbReference type="Proteomes" id="UP000815325">
    <property type="component" value="Unassembled WGS sequence"/>
</dbReference>
<proteinExistence type="predicted"/>
<evidence type="ECO:0000313" key="3">
    <source>
        <dbReference type="Proteomes" id="UP000815325"/>
    </source>
</evidence>
<protein>
    <recommendedName>
        <fullName evidence="4">Encoded protein</fullName>
    </recommendedName>
</protein>